<proteinExistence type="predicted"/>
<dbReference type="EMBL" id="BPVZ01000145">
    <property type="protein sequence ID" value="GKV40939.1"/>
    <property type="molecule type" value="Genomic_DNA"/>
</dbReference>
<protein>
    <submittedName>
        <fullName evidence="1">Uncharacterized protein</fullName>
    </submittedName>
</protein>
<dbReference type="Proteomes" id="UP001054252">
    <property type="component" value="Unassembled WGS sequence"/>
</dbReference>
<comment type="caution">
    <text evidence="1">The sequence shown here is derived from an EMBL/GenBank/DDBJ whole genome shotgun (WGS) entry which is preliminary data.</text>
</comment>
<organism evidence="1 2">
    <name type="scientific">Rubroshorea leprosula</name>
    <dbReference type="NCBI Taxonomy" id="152421"/>
    <lineage>
        <taxon>Eukaryota</taxon>
        <taxon>Viridiplantae</taxon>
        <taxon>Streptophyta</taxon>
        <taxon>Embryophyta</taxon>
        <taxon>Tracheophyta</taxon>
        <taxon>Spermatophyta</taxon>
        <taxon>Magnoliopsida</taxon>
        <taxon>eudicotyledons</taxon>
        <taxon>Gunneridae</taxon>
        <taxon>Pentapetalae</taxon>
        <taxon>rosids</taxon>
        <taxon>malvids</taxon>
        <taxon>Malvales</taxon>
        <taxon>Dipterocarpaceae</taxon>
        <taxon>Rubroshorea</taxon>
    </lineage>
</organism>
<evidence type="ECO:0000313" key="1">
    <source>
        <dbReference type="EMBL" id="GKV40939.1"/>
    </source>
</evidence>
<keyword evidence="2" id="KW-1185">Reference proteome</keyword>
<dbReference type="AlphaFoldDB" id="A0AAV5LTZ6"/>
<gene>
    <name evidence="1" type="ORF">SLEP1_g48529</name>
</gene>
<accession>A0AAV5LTZ6</accession>
<sequence>MNNKNREGRKISSLMLRFFFQKLTKVLVAAMATRGTALSDDEDSEVASTVPEGHFTVFAVKYKETQRFILELEYLIS</sequence>
<reference evidence="1 2" key="1">
    <citation type="journal article" date="2021" name="Commun. Biol.">
        <title>The genome of Shorea leprosula (Dipterocarpaceae) highlights the ecological relevance of drought in aseasonal tropical rainforests.</title>
        <authorList>
            <person name="Ng K.K.S."/>
            <person name="Kobayashi M.J."/>
            <person name="Fawcett J.A."/>
            <person name="Hatakeyama M."/>
            <person name="Paape T."/>
            <person name="Ng C.H."/>
            <person name="Ang C.C."/>
            <person name="Tnah L.H."/>
            <person name="Lee C.T."/>
            <person name="Nishiyama T."/>
            <person name="Sese J."/>
            <person name="O'Brien M.J."/>
            <person name="Copetti D."/>
            <person name="Mohd Noor M.I."/>
            <person name="Ong R.C."/>
            <person name="Putra M."/>
            <person name="Sireger I.Z."/>
            <person name="Indrioko S."/>
            <person name="Kosugi Y."/>
            <person name="Izuno A."/>
            <person name="Isagi Y."/>
            <person name="Lee S.L."/>
            <person name="Shimizu K.K."/>
        </authorList>
    </citation>
    <scope>NUCLEOTIDE SEQUENCE [LARGE SCALE GENOMIC DNA]</scope>
    <source>
        <strain evidence="1">214</strain>
    </source>
</reference>
<name>A0AAV5LTZ6_9ROSI</name>
<evidence type="ECO:0000313" key="2">
    <source>
        <dbReference type="Proteomes" id="UP001054252"/>
    </source>
</evidence>